<accession>A0A426FM04</accession>
<dbReference type="Proteomes" id="UP000270261">
    <property type="component" value="Unassembled WGS sequence"/>
</dbReference>
<dbReference type="InterPro" id="IPR000160">
    <property type="entry name" value="GGDEF_dom"/>
</dbReference>
<keyword evidence="1" id="KW-0472">Membrane</keyword>
<sequence>MNRHRGAARFRAYQGLIRPARDATAPVPDHRVSLACKRPNDAEIIQVGRLERRMHVDRPPPAVWWRSVWQTAPRRASACVCPSTSLPVDRSIGRPVIVRGRPAARAGLAGLTGRAHAACPFSFFCHLVGIPTVQVAGLNFKPLAQWSRHAVLTTWSFCTLALLILAQREASTDLATDGLMQTAVLMLQSLSLIPVVGLLHWMFVNPHTEGLPAREEYGVLLKYVPPFCVAVVAIFPFVPQIYAHCFGGGVSILLVATLLVEVAVTLKRFPGLESRLGVLGALLCGTVLEFGFMQRTWGLTILSPSTLQVMTGTGLMVWIAGFFRQAASREIRLKGEFAQMDTAARQLHRIYNTSPVALMTVNADGTLQRWNQRAADAFGGDLARQPVPPVQALLGESVTTQLVADLKKHGHHHSELTLSRGGQERVWVVEAGMREADGFEVGMHEVTAHARRAATFQEIAERDELTGLPNLMGLRRMLNRHLGQLRSSSPLSCVYVDIQRFSSINRMFGRAAGDAVLKTVAEHLNRQVSAPAAVGRVRSDQFLLVLPGNELTLTRSQATLLLDLLCRTPVEYQGMSIPLTVSIGAVEAVSGLNAERLIESARLACELSRAEGAPHPYAVMADSPALADADASRQFGHQLRQKLPEAQIRLHAQAITSLRTDVPMRSVTVLPRLLGEHGQLLPLTRLQQAASAQGASGALDRLLLTQILHALNTQTHALPADGVVIFRLGPLSLAEPGFTGNLIRLLGAGDARNAAINSRLCIELSSQALLFDPEGAQAFLKDLRLMSVQSGVDLTDLASNQIPLHVLAQLPLHHVRLDGRRFAELGTNAHAQREVTALRALCESLGIECLIDQVNNPLDLRPLKELGIDLVQGSAVSGIRPLEDVLAGREEEGLLPAGVMIPV</sequence>
<feature type="domain" description="EAL" evidence="2">
    <location>
        <begin position="632"/>
        <end position="893"/>
    </location>
</feature>
<evidence type="ECO:0000313" key="5">
    <source>
        <dbReference type="Proteomes" id="UP000270261"/>
    </source>
</evidence>
<dbReference type="PANTHER" id="PTHR44757:SF2">
    <property type="entry name" value="BIOFILM ARCHITECTURE MAINTENANCE PROTEIN MBAA"/>
    <property type="match status" value="1"/>
</dbReference>
<dbReference type="SMART" id="SM00267">
    <property type="entry name" value="GGDEF"/>
    <property type="match status" value="1"/>
</dbReference>
<keyword evidence="1" id="KW-1133">Transmembrane helix</keyword>
<feature type="transmembrane region" description="Helical" evidence="1">
    <location>
        <begin position="216"/>
        <end position="235"/>
    </location>
</feature>
<evidence type="ECO:0000259" key="3">
    <source>
        <dbReference type="PROSITE" id="PS50887"/>
    </source>
</evidence>
<feature type="transmembrane region" description="Helical" evidence="1">
    <location>
        <begin position="305"/>
        <end position="323"/>
    </location>
</feature>
<name>A0A426FM04_9BURK</name>
<feature type="transmembrane region" description="Helical" evidence="1">
    <location>
        <begin position="179"/>
        <end position="204"/>
    </location>
</feature>
<dbReference type="PROSITE" id="PS50883">
    <property type="entry name" value="EAL"/>
    <property type="match status" value="1"/>
</dbReference>
<dbReference type="InterPro" id="IPR035965">
    <property type="entry name" value="PAS-like_dom_sf"/>
</dbReference>
<evidence type="ECO:0000313" key="4">
    <source>
        <dbReference type="EMBL" id="RRN43851.1"/>
    </source>
</evidence>
<dbReference type="EMBL" id="RRUE01000002">
    <property type="protein sequence ID" value="RRN43851.1"/>
    <property type="molecule type" value="Genomic_DNA"/>
</dbReference>
<gene>
    <name evidence="4" type="ORF">EHV23_10650</name>
</gene>
<dbReference type="Gene3D" id="3.30.450.20">
    <property type="entry name" value="PAS domain"/>
    <property type="match status" value="1"/>
</dbReference>
<reference evidence="4 5" key="1">
    <citation type="submission" date="2018-11" db="EMBL/GenBank/DDBJ databases">
        <title>Genome sequencing of Lautropia sp. KCOM 2505 (= ChDC F240).</title>
        <authorList>
            <person name="Kook J.-K."/>
            <person name="Park S.-N."/>
            <person name="Lim Y.K."/>
        </authorList>
    </citation>
    <scope>NUCLEOTIDE SEQUENCE [LARGE SCALE GENOMIC DNA]</scope>
    <source>
        <strain evidence="4 5">KCOM 2505</strain>
    </source>
</reference>
<dbReference type="AlphaFoldDB" id="A0A426FM04"/>
<dbReference type="Pfam" id="PF00563">
    <property type="entry name" value="EAL"/>
    <property type="match status" value="1"/>
</dbReference>
<dbReference type="NCBIfam" id="TIGR00254">
    <property type="entry name" value="GGDEF"/>
    <property type="match status" value="1"/>
</dbReference>
<dbReference type="SUPFAM" id="SSF55785">
    <property type="entry name" value="PYP-like sensor domain (PAS domain)"/>
    <property type="match status" value="1"/>
</dbReference>
<evidence type="ECO:0000256" key="1">
    <source>
        <dbReference type="SAM" id="Phobius"/>
    </source>
</evidence>
<dbReference type="Gene3D" id="3.20.20.450">
    <property type="entry name" value="EAL domain"/>
    <property type="match status" value="1"/>
</dbReference>
<organism evidence="4 5">
    <name type="scientific">Lautropia dentalis</name>
    <dbReference type="NCBI Taxonomy" id="2490857"/>
    <lineage>
        <taxon>Bacteria</taxon>
        <taxon>Pseudomonadati</taxon>
        <taxon>Pseudomonadota</taxon>
        <taxon>Betaproteobacteria</taxon>
        <taxon>Burkholderiales</taxon>
        <taxon>Burkholderiaceae</taxon>
        <taxon>Lautropia</taxon>
    </lineage>
</organism>
<dbReference type="Gene3D" id="3.30.70.270">
    <property type="match status" value="1"/>
</dbReference>
<protein>
    <submittedName>
        <fullName evidence="4">EAL domain-containing protein</fullName>
    </submittedName>
</protein>
<feature type="transmembrane region" description="Helical" evidence="1">
    <location>
        <begin position="241"/>
        <end position="264"/>
    </location>
</feature>
<dbReference type="InterPro" id="IPR043128">
    <property type="entry name" value="Rev_trsase/Diguanyl_cyclase"/>
</dbReference>
<evidence type="ECO:0000259" key="2">
    <source>
        <dbReference type="PROSITE" id="PS50883"/>
    </source>
</evidence>
<feature type="domain" description="GGDEF" evidence="3">
    <location>
        <begin position="489"/>
        <end position="622"/>
    </location>
</feature>
<dbReference type="InterPro" id="IPR001633">
    <property type="entry name" value="EAL_dom"/>
</dbReference>
<proteinExistence type="predicted"/>
<dbReference type="InterPro" id="IPR052155">
    <property type="entry name" value="Biofilm_reg_signaling"/>
</dbReference>
<keyword evidence="1" id="KW-0812">Transmembrane</keyword>
<dbReference type="InterPro" id="IPR035919">
    <property type="entry name" value="EAL_sf"/>
</dbReference>
<dbReference type="Pfam" id="PF00990">
    <property type="entry name" value="GGDEF"/>
    <property type="match status" value="1"/>
</dbReference>
<dbReference type="InterPro" id="IPR029787">
    <property type="entry name" value="Nucleotide_cyclase"/>
</dbReference>
<dbReference type="SMART" id="SM00052">
    <property type="entry name" value="EAL"/>
    <property type="match status" value="1"/>
</dbReference>
<dbReference type="SUPFAM" id="SSF141868">
    <property type="entry name" value="EAL domain-like"/>
    <property type="match status" value="1"/>
</dbReference>
<dbReference type="PANTHER" id="PTHR44757">
    <property type="entry name" value="DIGUANYLATE CYCLASE DGCP"/>
    <property type="match status" value="1"/>
</dbReference>
<feature type="transmembrane region" description="Helical" evidence="1">
    <location>
        <begin position="276"/>
        <end position="293"/>
    </location>
</feature>
<keyword evidence="5" id="KW-1185">Reference proteome</keyword>
<comment type="caution">
    <text evidence="4">The sequence shown here is derived from an EMBL/GenBank/DDBJ whole genome shotgun (WGS) entry which is preliminary data.</text>
</comment>
<dbReference type="CDD" id="cd01949">
    <property type="entry name" value="GGDEF"/>
    <property type="match status" value="1"/>
</dbReference>
<dbReference type="SUPFAM" id="SSF55073">
    <property type="entry name" value="Nucleotide cyclase"/>
    <property type="match status" value="1"/>
</dbReference>
<dbReference type="PROSITE" id="PS50887">
    <property type="entry name" value="GGDEF"/>
    <property type="match status" value="1"/>
</dbReference>